<dbReference type="AlphaFoldDB" id="A0AAV6HJ94"/>
<keyword evidence="3" id="KW-1185">Reference proteome</keyword>
<keyword evidence="1" id="KW-1133">Transmembrane helix</keyword>
<keyword evidence="1" id="KW-0472">Membrane</keyword>
<sequence>MANIESRTLRPLFDDSWNFEPLARDTETPAEALQKSISDHHYPYSYSTAISPLPFPPPEIPMSSIPVNGGGKPTKRRWRASTTTLIEAEAEFRQVVQQFSGVKSDPISLPFVASNSKKNKDHNNAVKVYTRRDSMEIEQPATLAELGTDPENEGVISDLSSLIAAMANRLEFDVHDLDLTGLSSISELTDVLVSIRNRSLIAIKDFDHWVENLEMLPNLKSELTLSAIYDPGIPTTDSLSQKSFEVLETLPTQEEPNDCVPLLSVGRLTLEGCTQEEKSPDLPTIMQLFVYLGGLTAQLMVSHLLNFVGGLLSSCGDRQIIVLGDHIITFTYLVILLGTPSGDMALPN</sequence>
<evidence type="ECO:0000313" key="3">
    <source>
        <dbReference type="Proteomes" id="UP000823749"/>
    </source>
</evidence>
<accession>A0AAV6HJ94</accession>
<gene>
    <name evidence="2" type="ORF">RHGRI_038692</name>
</gene>
<dbReference type="EMBL" id="JACTNZ010000036">
    <property type="protein sequence ID" value="KAG5512868.1"/>
    <property type="molecule type" value="Genomic_DNA"/>
</dbReference>
<evidence type="ECO:0000313" key="2">
    <source>
        <dbReference type="EMBL" id="KAG5512868.1"/>
    </source>
</evidence>
<protein>
    <submittedName>
        <fullName evidence="2">Uncharacterized protein</fullName>
    </submittedName>
</protein>
<keyword evidence="1" id="KW-0812">Transmembrane</keyword>
<dbReference type="Proteomes" id="UP000823749">
    <property type="component" value="Unassembled WGS sequence"/>
</dbReference>
<proteinExistence type="predicted"/>
<dbReference type="InterPro" id="IPR050747">
    <property type="entry name" value="Mitochondrial_chaperone_BCS1"/>
</dbReference>
<feature type="transmembrane region" description="Helical" evidence="1">
    <location>
        <begin position="288"/>
        <end position="308"/>
    </location>
</feature>
<organism evidence="2 3">
    <name type="scientific">Rhododendron griersonianum</name>
    <dbReference type="NCBI Taxonomy" id="479676"/>
    <lineage>
        <taxon>Eukaryota</taxon>
        <taxon>Viridiplantae</taxon>
        <taxon>Streptophyta</taxon>
        <taxon>Embryophyta</taxon>
        <taxon>Tracheophyta</taxon>
        <taxon>Spermatophyta</taxon>
        <taxon>Magnoliopsida</taxon>
        <taxon>eudicotyledons</taxon>
        <taxon>Gunneridae</taxon>
        <taxon>Pentapetalae</taxon>
        <taxon>asterids</taxon>
        <taxon>Ericales</taxon>
        <taxon>Ericaceae</taxon>
        <taxon>Ericoideae</taxon>
        <taxon>Rhodoreae</taxon>
        <taxon>Rhododendron</taxon>
    </lineage>
</organism>
<name>A0AAV6HJ94_9ERIC</name>
<dbReference type="PANTHER" id="PTHR23070">
    <property type="entry name" value="BCS1 AAA-TYPE ATPASE"/>
    <property type="match status" value="1"/>
</dbReference>
<comment type="caution">
    <text evidence="2">The sequence shown here is derived from an EMBL/GenBank/DDBJ whole genome shotgun (WGS) entry which is preliminary data.</text>
</comment>
<reference evidence="2" key="1">
    <citation type="submission" date="2020-08" db="EMBL/GenBank/DDBJ databases">
        <title>Plant Genome Project.</title>
        <authorList>
            <person name="Zhang R.-G."/>
        </authorList>
    </citation>
    <scope>NUCLEOTIDE SEQUENCE</scope>
    <source>
        <strain evidence="2">WSP0</strain>
        <tissue evidence="2">Leaf</tissue>
    </source>
</reference>
<feature type="transmembrane region" description="Helical" evidence="1">
    <location>
        <begin position="320"/>
        <end position="339"/>
    </location>
</feature>
<evidence type="ECO:0000256" key="1">
    <source>
        <dbReference type="SAM" id="Phobius"/>
    </source>
</evidence>